<dbReference type="Gene3D" id="3.40.50.150">
    <property type="entry name" value="Vaccinia Virus protein VP39"/>
    <property type="match status" value="2"/>
</dbReference>
<organism evidence="6 7">
    <name type="scientific">Dillenia turbinata</name>
    <dbReference type="NCBI Taxonomy" id="194707"/>
    <lineage>
        <taxon>Eukaryota</taxon>
        <taxon>Viridiplantae</taxon>
        <taxon>Streptophyta</taxon>
        <taxon>Embryophyta</taxon>
        <taxon>Tracheophyta</taxon>
        <taxon>Spermatophyta</taxon>
        <taxon>Magnoliopsida</taxon>
        <taxon>eudicotyledons</taxon>
        <taxon>Gunneridae</taxon>
        <taxon>Pentapetalae</taxon>
        <taxon>Dilleniales</taxon>
        <taxon>Dilleniaceae</taxon>
        <taxon>Dillenia</taxon>
    </lineage>
</organism>
<dbReference type="GO" id="GO:0008171">
    <property type="term" value="F:O-methyltransferase activity"/>
    <property type="evidence" value="ECO:0007669"/>
    <property type="project" value="InterPro"/>
</dbReference>
<gene>
    <name evidence="6" type="ORF">RJ641_026123</name>
</gene>
<dbReference type="InterPro" id="IPR001077">
    <property type="entry name" value="COMT_C"/>
</dbReference>
<dbReference type="Proteomes" id="UP001370490">
    <property type="component" value="Unassembled WGS sequence"/>
</dbReference>
<keyword evidence="1" id="KW-0489">Methyltransferase</keyword>
<keyword evidence="4" id="KW-1133">Transmembrane helix</keyword>
<dbReference type="AlphaFoldDB" id="A0AAN8WAI4"/>
<evidence type="ECO:0000313" key="6">
    <source>
        <dbReference type="EMBL" id="KAK6945021.1"/>
    </source>
</evidence>
<dbReference type="InterPro" id="IPR029063">
    <property type="entry name" value="SAM-dependent_MTases_sf"/>
</dbReference>
<evidence type="ECO:0000313" key="7">
    <source>
        <dbReference type="Proteomes" id="UP001370490"/>
    </source>
</evidence>
<dbReference type="SUPFAM" id="SSF53335">
    <property type="entry name" value="S-adenosyl-L-methionine-dependent methyltransferases"/>
    <property type="match status" value="2"/>
</dbReference>
<evidence type="ECO:0000256" key="2">
    <source>
        <dbReference type="ARBA" id="ARBA00022679"/>
    </source>
</evidence>
<sequence>MLENYKGFEGAKTVVDVGGGLGTAINLITSKYPHIKGINFDLPHVIQHAPSYPRVQHIGGNMFESIPRGDVIFMKWILHELSDEQCLKLLLSCHKALPKKGKVVVVEAVLPIILWTNFAIRSLCGMDMMTMTQNPEGRERRQMDWLNLATSAGFDWCAADVKLLFDKISMDGWYKLKDAVLEGGSPFDMVHGKKDAFEYSKTDSRFHQIYNKAMLNHTTMFVKEMLEKYKGFEGAKTVVDVGGGLGTAINLITSKYPHIKGINFDLPHVIQHAPSYPRVQHIGGDMFESFPRGDVIFMKWILHELSYEQCLKLLLSCHKALPKKGKVVVVEAVLPIILWTNFAIRSLCGMDMMTMTQNPQGREGRQIDWVNLATSAGFSWVPCAAAFIFNYHPVMEFIKTLSRCFIEIGVLLLWLSFSSNSQQVHSFLDFVTVAKKTLPEKGKLVVLKALLRFFSGPMLPLEAIVLQNSSEDAEGFAIYIGLVRMSVVPK</sequence>
<dbReference type="GO" id="GO:0032259">
    <property type="term" value="P:methylation"/>
    <property type="evidence" value="ECO:0007669"/>
    <property type="project" value="UniProtKB-KW"/>
</dbReference>
<comment type="caution">
    <text evidence="6">The sequence shown here is derived from an EMBL/GenBank/DDBJ whole genome shotgun (WGS) entry which is preliminary data.</text>
</comment>
<feature type="transmembrane region" description="Helical" evidence="4">
    <location>
        <begin position="369"/>
        <end position="391"/>
    </location>
</feature>
<keyword evidence="4" id="KW-0472">Membrane</keyword>
<dbReference type="Pfam" id="PF00891">
    <property type="entry name" value="Methyltransf_2"/>
    <property type="match status" value="2"/>
</dbReference>
<keyword evidence="7" id="KW-1185">Reference proteome</keyword>
<dbReference type="PANTHER" id="PTHR11746">
    <property type="entry name" value="O-METHYLTRANSFERASE"/>
    <property type="match status" value="1"/>
</dbReference>
<accession>A0AAN8WAI4</accession>
<evidence type="ECO:0000256" key="3">
    <source>
        <dbReference type="ARBA" id="ARBA00022691"/>
    </source>
</evidence>
<feature type="domain" description="O-methyltransferase C-terminal" evidence="5">
    <location>
        <begin position="2"/>
        <end position="154"/>
    </location>
</feature>
<feature type="domain" description="O-methyltransferase C-terminal" evidence="5">
    <location>
        <begin position="173"/>
        <end position="379"/>
    </location>
</feature>
<keyword evidence="3" id="KW-0949">S-adenosyl-L-methionine</keyword>
<protein>
    <submittedName>
        <fullName evidence="6">O-methyltransferase domain</fullName>
    </submittedName>
</protein>
<evidence type="ECO:0000256" key="4">
    <source>
        <dbReference type="SAM" id="Phobius"/>
    </source>
</evidence>
<feature type="transmembrane region" description="Helical" evidence="4">
    <location>
        <begin position="327"/>
        <end position="348"/>
    </location>
</feature>
<proteinExistence type="predicted"/>
<evidence type="ECO:0000256" key="1">
    <source>
        <dbReference type="ARBA" id="ARBA00022603"/>
    </source>
</evidence>
<dbReference type="PROSITE" id="PS51683">
    <property type="entry name" value="SAM_OMT_II"/>
    <property type="match status" value="2"/>
</dbReference>
<reference evidence="6 7" key="1">
    <citation type="submission" date="2023-12" db="EMBL/GenBank/DDBJ databases">
        <title>A high-quality genome assembly for Dillenia turbinata (Dilleniales).</title>
        <authorList>
            <person name="Chanderbali A."/>
        </authorList>
    </citation>
    <scope>NUCLEOTIDE SEQUENCE [LARGE SCALE GENOMIC DNA]</scope>
    <source>
        <strain evidence="6">LSX21</strain>
        <tissue evidence="6">Leaf</tissue>
    </source>
</reference>
<dbReference type="EMBL" id="JBAMMX010000003">
    <property type="protein sequence ID" value="KAK6945021.1"/>
    <property type="molecule type" value="Genomic_DNA"/>
</dbReference>
<dbReference type="CDD" id="cd02440">
    <property type="entry name" value="AdoMet_MTases"/>
    <property type="match status" value="2"/>
</dbReference>
<keyword evidence="2" id="KW-0808">Transferase</keyword>
<keyword evidence="4" id="KW-0812">Transmembrane</keyword>
<evidence type="ECO:0000259" key="5">
    <source>
        <dbReference type="Pfam" id="PF00891"/>
    </source>
</evidence>
<name>A0AAN8WAI4_9MAGN</name>
<dbReference type="InterPro" id="IPR016461">
    <property type="entry name" value="COMT-like"/>
</dbReference>